<evidence type="ECO:0000256" key="6">
    <source>
        <dbReference type="ARBA" id="ARBA00022857"/>
    </source>
</evidence>
<dbReference type="OrthoDB" id="9805754at2"/>
<dbReference type="Gene3D" id="3.40.50.720">
    <property type="entry name" value="NAD(P)-binding Rossmann-like Domain"/>
    <property type="match status" value="1"/>
</dbReference>
<dbReference type="FunFam" id="3.40.50.720:FF:000190">
    <property type="entry name" value="Pyrroline-5-carboxylate reductase"/>
    <property type="match status" value="1"/>
</dbReference>
<name>A0A0W0GKY3_9CHLR</name>
<evidence type="ECO:0000313" key="16">
    <source>
        <dbReference type="Proteomes" id="UP000053947"/>
    </source>
</evidence>
<evidence type="ECO:0000256" key="3">
    <source>
        <dbReference type="ARBA" id="ARBA00022490"/>
    </source>
</evidence>
<evidence type="ECO:0000259" key="14">
    <source>
        <dbReference type="Pfam" id="PF14748"/>
    </source>
</evidence>
<keyword evidence="3 9" id="KW-0963">Cytoplasm</keyword>
<dbReference type="NCBIfam" id="TIGR00112">
    <property type="entry name" value="proC"/>
    <property type="match status" value="1"/>
</dbReference>
<organism evidence="15 16">
    <name type="scientific">Dehalogenimonas alkenigignens</name>
    <dbReference type="NCBI Taxonomy" id="1217799"/>
    <lineage>
        <taxon>Bacteria</taxon>
        <taxon>Bacillati</taxon>
        <taxon>Chloroflexota</taxon>
        <taxon>Dehalococcoidia</taxon>
        <taxon>Dehalococcoidales</taxon>
        <taxon>Dehalococcoidaceae</taxon>
        <taxon>Dehalogenimonas</taxon>
    </lineage>
</organism>
<dbReference type="EC" id="1.5.1.2" evidence="9 10"/>
<dbReference type="Pfam" id="PF14748">
    <property type="entry name" value="P5CR_dimer"/>
    <property type="match status" value="1"/>
</dbReference>
<dbReference type="GO" id="GO:0004735">
    <property type="term" value="F:pyrroline-5-carboxylate reductase activity"/>
    <property type="evidence" value="ECO:0007669"/>
    <property type="project" value="UniProtKB-UniRule"/>
</dbReference>
<evidence type="ECO:0000256" key="1">
    <source>
        <dbReference type="ARBA" id="ARBA00004496"/>
    </source>
</evidence>
<keyword evidence="4 9" id="KW-0028">Amino-acid biosynthesis</keyword>
<comment type="similarity">
    <text evidence="2 9 12">Belongs to the pyrroline-5-carboxylate reductase family.</text>
</comment>
<keyword evidence="6 9" id="KW-0521">NADP</keyword>
<accession>A0A0W0GKY3</accession>
<evidence type="ECO:0000256" key="11">
    <source>
        <dbReference type="PIRSR" id="PIRSR000193-1"/>
    </source>
</evidence>
<dbReference type="Proteomes" id="UP000053947">
    <property type="component" value="Unassembled WGS sequence"/>
</dbReference>
<dbReference type="UniPathway" id="UPA00098">
    <property type="reaction ID" value="UER00361"/>
</dbReference>
<dbReference type="PROSITE" id="PS00521">
    <property type="entry name" value="P5CR"/>
    <property type="match status" value="1"/>
</dbReference>
<dbReference type="InterPro" id="IPR029036">
    <property type="entry name" value="P5CR_dimer"/>
</dbReference>
<dbReference type="STRING" id="1217799.DEALK_01440"/>
<dbReference type="SUPFAM" id="SSF51735">
    <property type="entry name" value="NAD(P)-binding Rossmann-fold domains"/>
    <property type="match status" value="1"/>
</dbReference>
<dbReference type="InterPro" id="IPR036291">
    <property type="entry name" value="NAD(P)-bd_dom_sf"/>
</dbReference>
<evidence type="ECO:0000256" key="2">
    <source>
        <dbReference type="ARBA" id="ARBA00005525"/>
    </source>
</evidence>
<dbReference type="InterPro" id="IPR053790">
    <property type="entry name" value="P5CR-like_CS"/>
</dbReference>
<dbReference type="AlphaFoldDB" id="A0A0W0GKY3"/>
<dbReference type="PATRIC" id="fig|1217799.6.peg.145"/>
<dbReference type="InterPro" id="IPR028939">
    <property type="entry name" value="P5C_Rdtase_cat_N"/>
</dbReference>
<evidence type="ECO:0000256" key="5">
    <source>
        <dbReference type="ARBA" id="ARBA00022650"/>
    </source>
</evidence>
<comment type="catalytic activity">
    <reaction evidence="9 12">
        <text>L-proline + NADP(+) = (S)-1-pyrroline-5-carboxylate + NADPH + 2 H(+)</text>
        <dbReference type="Rhea" id="RHEA:14109"/>
        <dbReference type="ChEBI" id="CHEBI:15378"/>
        <dbReference type="ChEBI" id="CHEBI:17388"/>
        <dbReference type="ChEBI" id="CHEBI:57783"/>
        <dbReference type="ChEBI" id="CHEBI:58349"/>
        <dbReference type="ChEBI" id="CHEBI:60039"/>
        <dbReference type="EC" id="1.5.1.2"/>
    </reaction>
</comment>
<evidence type="ECO:0000256" key="8">
    <source>
        <dbReference type="ARBA" id="ARBA00058118"/>
    </source>
</evidence>
<keyword evidence="5 9" id="KW-0641">Proline biosynthesis</keyword>
<dbReference type="Gene3D" id="1.10.3730.10">
    <property type="entry name" value="ProC C-terminal domain-like"/>
    <property type="match status" value="1"/>
</dbReference>
<proteinExistence type="inferred from homology"/>
<evidence type="ECO:0000256" key="10">
    <source>
        <dbReference type="NCBIfam" id="TIGR00112"/>
    </source>
</evidence>
<dbReference type="InterPro" id="IPR008927">
    <property type="entry name" value="6-PGluconate_DH-like_C_sf"/>
</dbReference>
<dbReference type="EMBL" id="LFDV01000001">
    <property type="protein sequence ID" value="KTB49232.1"/>
    <property type="molecule type" value="Genomic_DNA"/>
</dbReference>
<feature type="binding site" evidence="11">
    <location>
        <begin position="6"/>
        <end position="11"/>
    </location>
    <ligand>
        <name>NADP(+)</name>
        <dbReference type="ChEBI" id="CHEBI:58349"/>
    </ligand>
</feature>
<comment type="caution">
    <text evidence="15">The sequence shown here is derived from an EMBL/GenBank/DDBJ whole genome shotgun (WGS) entry which is preliminary data.</text>
</comment>
<dbReference type="SUPFAM" id="SSF48179">
    <property type="entry name" value="6-phosphogluconate dehydrogenase C-terminal domain-like"/>
    <property type="match status" value="1"/>
</dbReference>
<feature type="domain" description="Pyrroline-5-carboxylate reductase dimerisation" evidence="14">
    <location>
        <begin position="160"/>
        <end position="264"/>
    </location>
</feature>
<dbReference type="FunFam" id="1.10.3730.10:FF:000001">
    <property type="entry name" value="Pyrroline-5-carboxylate reductase"/>
    <property type="match status" value="1"/>
</dbReference>
<evidence type="ECO:0000259" key="13">
    <source>
        <dbReference type="Pfam" id="PF03807"/>
    </source>
</evidence>
<dbReference type="PANTHER" id="PTHR11645:SF66">
    <property type="entry name" value="PYRROLINE-5-CARBOXYLATE REDUCTASE"/>
    <property type="match status" value="1"/>
</dbReference>
<comment type="catalytic activity">
    <reaction evidence="9">
        <text>L-proline + NAD(+) = (S)-1-pyrroline-5-carboxylate + NADH + 2 H(+)</text>
        <dbReference type="Rhea" id="RHEA:14105"/>
        <dbReference type="ChEBI" id="CHEBI:15378"/>
        <dbReference type="ChEBI" id="CHEBI:17388"/>
        <dbReference type="ChEBI" id="CHEBI:57540"/>
        <dbReference type="ChEBI" id="CHEBI:57945"/>
        <dbReference type="ChEBI" id="CHEBI:60039"/>
        <dbReference type="EC" id="1.5.1.2"/>
    </reaction>
</comment>
<gene>
    <name evidence="9" type="primary">proC</name>
    <name evidence="15" type="ORF">DEALK_01440</name>
</gene>
<dbReference type="GO" id="GO:0055129">
    <property type="term" value="P:L-proline biosynthetic process"/>
    <property type="evidence" value="ECO:0007669"/>
    <property type="project" value="UniProtKB-UniRule"/>
</dbReference>
<dbReference type="GO" id="GO:0005737">
    <property type="term" value="C:cytoplasm"/>
    <property type="evidence" value="ECO:0007669"/>
    <property type="project" value="UniProtKB-SubCell"/>
</dbReference>
<dbReference type="RefSeq" id="WP_058439992.1">
    <property type="nucleotide sequence ID" value="NZ_KQ758903.1"/>
</dbReference>
<feature type="domain" description="Pyrroline-5-carboxylate reductase catalytic N-terminal" evidence="13">
    <location>
        <begin position="2"/>
        <end position="97"/>
    </location>
</feature>
<dbReference type="Pfam" id="PF03807">
    <property type="entry name" value="F420_oxidored"/>
    <property type="match status" value="1"/>
</dbReference>
<feature type="binding site" evidence="11">
    <location>
        <begin position="68"/>
        <end position="71"/>
    </location>
    <ligand>
        <name>NADP(+)</name>
        <dbReference type="ChEBI" id="CHEBI:58349"/>
    </ligand>
</feature>
<dbReference type="PIRSF" id="PIRSF000193">
    <property type="entry name" value="Pyrrol-5-carb_rd"/>
    <property type="match status" value="1"/>
</dbReference>
<evidence type="ECO:0000256" key="7">
    <source>
        <dbReference type="ARBA" id="ARBA00023002"/>
    </source>
</evidence>
<feature type="binding site" evidence="11">
    <location>
        <position position="55"/>
    </location>
    <ligand>
        <name>NADPH</name>
        <dbReference type="ChEBI" id="CHEBI:57783"/>
    </ligand>
</feature>
<dbReference type="HAMAP" id="MF_01925">
    <property type="entry name" value="P5C_reductase"/>
    <property type="match status" value="1"/>
</dbReference>
<comment type="subcellular location">
    <subcellularLocation>
        <location evidence="1 9">Cytoplasm</location>
    </subcellularLocation>
</comment>
<sequence>MKIAFIGGGNMGRAMISAIIGKELALPDEMIVADVREESRRALILELGVRATASNVEAVRNADVIILAVKPQNLAEVAADLSGRLEPRQLVVSIIAGKTAKTLVEGLKHQSVVRVMPNTPAMVNKGMSVWTATDAVNDNQKETARRILSAMGEELFTFDEGDLDKATALSGSGPAYFFLFMEALIEAGVRMGFTPETARQLTLQTAVGSAEFARQSGKDLAELRKMVTSPGGTTAEALKVFETGGFKELVNNSIEAALRRARELGS</sequence>
<keyword evidence="7 9" id="KW-0560">Oxidoreductase</keyword>
<evidence type="ECO:0000256" key="12">
    <source>
        <dbReference type="RuleBase" id="RU003903"/>
    </source>
</evidence>
<reference evidence="15 16" key="1">
    <citation type="submission" date="2015-06" db="EMBL/GenBank/DDBJ databases">
        <title>Genome sequence of the organohalide-respiring Dehalogenimonas alkenigignens type strain (IP3-3T).</title>
        <authorList>
            <person name="Key T.A."/>
            <person name="Richmond D.P."/>
            <person name="Bowman K.S."/>
            <person name="Cho Y.-J."/>
            <person name="Chun J."/>
            <person name="da Costa M.S."/>
            <person name="Rainey F.A."/>
            <person name="Moe W.M."/>
        </authorList>
    </citation>
    <scope>NUCLEOTIDE SEQUENCE [LARGE SCALE GENOMIC DNA]</scope>
    <source>
        <strain evidence="15 16">IP3-3</strain>
    </source>
</reference>
<comment type="function">
    <text evidence="8 9">Catalyzes the reduction of 1-pyrroline-5-carboxylate (PCA) to L-proline.</text>
</comment>
<evidence type="ECO:0000256" key="4">
    <source>
        <dbReference type="ARBA" id="ARBA00022605"/>
    </source>
</evidence>
<evidence type="ECO:0000256" key="9">
    <source>
        <dbReference type="HAMAP-Rule" id="MF_01925"/>
    </source>
</evidence>
<comment type="pathway">
    <text evidence="9 12">Amino-acid biosynthesis; L-proline biosynthesis; L-proline from L-glutamate 5-semialdehyde: step 1/1.</text>
</comment>
<dbReference type="InterPro" id="IPR000304">
    <property type="entry name" value="Pyrroline-COOH_reductase"/>
</dbReference>
<protein>
    <recommendedName>
        <fullName evidence="9 10">Pyrroline-5-carboxylate reductase</fullName>
        <shortName evidence="9">P5C reductase</shortName>
        <shortName evidence="9">P5CR</shortName>
        <ecNumber evidence="9 10">1.5.1.2</ecNumber>
    </recommendedName>
    <alternativeName>
        <fullName evidence="9">PCA reductase</fullName>
    </alternativeName>
</protein>
<keyword evidence="16" id="KW-1185">Reference proteome</keyword>
<dbReference type="PANTHER" id="PTHR11645">
    <property type="entry name" value="PYRROLINE-5-CARBOXYLATE REDUCTASE"/>
    <property type="match status" value="1"/>
</dbReference>
<evidence type="ECO:0000313" key="15">
    <source>
        <dbReference type="EMBL" id="KTB49232.1"/>
    </source>
</evidence>